<proteinExistence type="predicted"/>
<gene>
    <name evidence="2" type="ORF">CIPAW_11G096100</name>
</gene>
<dbReference type="EMBL" id="CM031819">
    <property type="protein sequence ID" value="KAG6636215.1"/>
    <property type="molecule type" value="Genomic_DNA"/>
</dbReference>
<dbReference type="Proteomes" id="UP000811609">
    <property type="component" value="Chromosome 11"/>
</dbReference>
<evidence type="ECO:0000313" key="2">
    <source>
        <dbReference type="EMBL" id="KAG6636215.1"/>
    </source>
</evidence>
<comment type="caution">
    <text evidence="2">The sequence shown here is derived from an EMBL/GenBank/DDBJ whole genome shotgun (WGS) entry which is preliminary data.</text>
</comment>
<protein>
    <submittedName>
        <fullName evidence="2">Uncharacterized protein</fullName>
    </submittedName>
</protein>
<evidence type="ECO:0000256" key="1">
    <source>
        <dbReference type="SAM" id="MobiDB-lite"/>
    </source>
</evidence>
<reference evidence="2" key="1">
    <citation type="submission" date="2020-12" db="EMBL/GenBank/DDBJ databases">
        <title>WGS assembly of Carya illinoinensis cv. Pawnee.</title>
        <authorList>
            <person name="Platts A."/>
            <person name="Shu S."/>
            <person name="Wright S."/>
            <person name="Barry K."/>
            <person name="Edger P."/>
            <person name="Pires J.C."/>
            <person name="Schmutz J."/>
        </authorList>
    </citation>
    <scope>NUCLEOTIDE SEQUENCE</scope>
    <source>
        <tissue evidence="2">Leaf</tissue>
    </source>
</reference>
<dbReference type="AlphaFoldDB" id="A0A8T1P0K0"/>
<accession>A0A8T1P0K0</accession>
<name>A0A8T1P0K0_CARIL</name>
<evidence type="ECO:0000313" key="3">
    <source>
        <dbReference type="Proteomes" id="UP000811609"/>
    </source>
</evidence>
<organism evidence="2 3">
    <name type="scientific">Carya illinoinensis</name>
    <name type="common">Pecan</name>
    <dbReference type="NCBI Taxonomy" id="32201"/>
    <lineage>
        <taxon>Eukaryota</taxon>
        <taxon>Viridiplantae</taxon>
        <taxon>Streptophyta</taxon>
        <taxon>Embryophyta</taxon>
        <taxon>Tracheophyta</taxon>
        <taxon>Spermatophyta</taxon>
        <taxon>Magnoliopsida</taxon>
        <taxon>eudicotyledons</taxon>
        <taxon>Gunneridae</taxon>
        <taxon>Pentapetalae</taxon>
        <taxon>rosids</taxon>
        <taxon>fabids</taxon>
        <taxon>Fagales</taxon>
        <taxon>Juglandaceae</taxon>
        <taxon>Carya</taxon>
    </lineage>
</organism>
<feature type="region of interest" description="Disordered" evidence="1">
    <location>
        <begin position="75"/>
        <end position="103"/>
    </location>
</feature>
<keyword evidence="3" id="KW-1185">Reference proteome</keyword>
<sequence length="103" mass="11670">MSPWLKYQIKILGWIGRFWFGKVIFGYVVLRASLSSHSPIKECVASPSLMGYGDTCDMAVTFPRPAFRHFAKQHPSFPRPAPSHLETECSKASSFHVKDKVIQ</sequence>